<evidence type="ECO:0000256" key="6">
    <source>
        <dbReference type="ARBA" id="ARBA00023121"/>
    </source>
</evidence>
<comment type="function">
    <text evidence="8">Membrane-associated protein that warps the membrane surface to access and bind aromatic isoprenes with high specificity, including ubiquinone (CoQ) isoprene intermediates and presents them directly to Coq7, therefore facilitating the Coq7-mediated hydroxylase step. Participates in the biosynthesis of coenzyme Q, also named ubiquinone, an essential lipid-soluble electron transporter for aerobic cellular respiration.</text>
</comment>
<evidence type="ECO:0000256" key="3">
    <source>
        <dbReference type="ARBA" id="ARBA00010766"/>
    </source>
</evidence>
<keyword evidence="5" id="KW-0809">Transit peptide</keyword>
<sequence length="249" mass="28562">MEYPYKGKTNIFCFKLFLIIYDYGNIKGVYARGTPCTYRIWAAYTFNCTQTTSNQQNGETYEEDIRNKILAASLAFVSELGWSKEALSAGAESVGYPRITHGMFSRGGSDLVHYFQTSSNLKLVEILKKFQSEHRDKPIPPGEFAERAIQARLKMIIPYINKWPQAIAIMSLPPNFNWYIRRIGIAAVYKATELYMIQDKSQKYEATWTFLNRRLIEAVQLHDLLNKSDVKNQTAKDTAQAVFVTVSYS</sequence>
<comment type="caution">
    <text evidence="11">The sequence shown here is derived from an EMBL/GenBank/DDBJ whole genome shotgun (WGS) entry which is preliminary data.</text>
</comment>
<keyword evidence="7 8" id="KW-0496">Mitochondrion</keyword>
<dbReference type="Proteomes" id="UP001162156">
    <property type="component" value="Unassembled WGS sequence"/>
</dbReference>
<dbReference type="Pfam" id="PF21392">
    <property type="entry name" value="COQ9_N"/>
    <property type="match status" value="1"/>
</dbReference>
<evidence type="ECO:0000256" key="7">
    <source>
        <dbReference type="ARBA" id="ARBA00023128"/>
    </source>
</evidence>
<evidence type="ECO:0000256" key="2">
    <source>
        <dbReference type="ARBA" id="ARBA00004749"/>
    </source>
</evidence>
<dbReference type="PANTHER" id="PTHR21427">
    <property type="entry name" value="UBIQUINONE BIOSYNTHESIS PROTEIN COQ9, MITOCHONDRIAL"/>
    <property type="match status" value="1"/>
</dbReference>
<accession>A0AAV8ZK45</accession>
<dbReference type="AlphaFoldDB" id="A0AAV8ZK45"/>
<keyword evidence="6 8" id="KW-0446">Lipid-binding</keyword>
<gene>
    <name evidence="11" type="ORF">NQ314_004089</name>
</gene>
<evidence type="ECO:0000313" key="11">
    <source>
        <dbReference type="EMBL" id="KAJ8965501.1"/>
    </source>
</evidence>
<evidence type="ECO:0000256" key="5">
    <source>
        <dbReference type="ARBA" id="ARBA00022946"/>
    </source>
</evidence>
<evidence type="ECO:0000259" key="10">
    <source>
        <dbReference type="Pfam" id="PF21392"/>
    </source>
</evidence>
<dbReference type="GO" id="GO:0005743">
    <property type="term" value="C:mitochondrial inner membrane"/>
    <property type="evidence" value="ECO:0007669"/>
    <property type="project" value="TreeGrafter"/>
</dbReference>
<evidence type="ECO:0000313" key="12">
    <source>
        <dbReference type="Proteomes" id="UP001162156"/>
    </source>
</evidence>
<dbReference type="InterPro" id="IPR013718">
    <property type="entry name" value="COQ9_C"/>
</dbReference>
<dbReference type="InterPro" id="IPR048674">
    <property type="entry name" value="COQ9_HTH"/>
</dbReference>
<feature type="domain" description="COQ9 C-terminal" evidence="9">
    <location>
        <begin position="175"/>
        <end position="221"/>
    </location>
</feature>
<organism evidence="11 12">
    <name type="scientific">Rhamnusium bicolor</name>
    <dbReference type="NCBI Taxonomy" id="1586634"/>
    <lineage>
        <taxon>Eukaryota</taxon>
        <taxon>Metazoa</taxon>
        <taxon>Ecdysozoa</taxon>
        <taxon>Arthropoda</taxon>
        <taxon>Hexapoda</taxon>
        <taxon>Insecta</taxon>
        <taxon>Pterygota</taxon>
        <taxon>Neoptera</taxon>
        <taxon>Endopterygota</taxon>
        <taxon>Coleoptera</taxon>
        <taxon>Polyphaga</taxon>
        <taxon>Cucujiformia</taxon>
        <taxon>Chrysomeloidea</taxon>
        <taxon>Cerambycidae</taxon>
        <taxon>Lepturinae</taxon>
        <taxon>Rhagiini</taxon>
        <taxon>Rhamnusium</taxon>
    </lineage>
</organism>
<reference evidence="11" key="1">
    <citation type="journal article" date="2023" name="Insect Mol. Biol.">
        <title>Genome sequencing provides insights into the evolution of gene families encoding plant cell wall-degrading enzymes in longhorned beetles.</title>
        <authorList>
            <person name="Shin N.R."/>
            <person name="Okamura Y."/>
            <person name="Kirsch R."/>
            <person name="Pauchet Y."/>
        </authorList>
    </citation>
    <scope>NUCLEOTIDE SEQUENCE</scope>
    <source>
        <strain evidence="11">RBIC_L_NR</strain>
    </source>
</reference>
<dbReference type="Pfam" id="PF08511">
    <property type="entry name" value="COQ9"/>
    <property type="match status" value="1"/>
</dbReference>
<dbReference type="GO" id="GO:0006744">
    <property type="term" value="P:ubiquinone biosynthetic process"/>
    <property type="evidence" value="ECO:0007669"/>
    <property type="project" value="UniProtKB-UniRule"/>
</dbReference>
<dbReference type="InterPro" id="IPR012762">
    <property type="entry name" value="Ubiq_biosynth_COQ9"/>
</dbReference>
<feature type="domain" description="Ubiquinone biosynthesis protein COQ9 HTH" evidence="10">
    <location>
        <begin position="62"/>
        <end position="92"/>
    </location>
</feature>
<comment type="pathway">
    <text evidence="2 8">Cofactor biosynthesis; ubiquinone biosynthesis.</text>
</comment>
<comment type="similarity">
    <text evidence="3 8">Belongs to the COQ9 family.</text>
</comment>
<evidence type="ECO:0000259" key="9">
    <source>
        <dbReference type="Pfam" id="PF08511"/>
    </source>
</evidence>
<evidence type="ECO:0000256" key="4">
    <source>
        <dbReference type="ARBA" id="ARBA00022688"/>
    </source>
</evidence>
<keyword evidence="12" id="KW-1185">Reference proteome</keyword>
<name>A0AAV8ZK45_9CUCU</name>
<dbReference type="PANTHER" id="PTHR21427:SF19">
    <property type="entry name" value="UBIQUINONE BIOSYNTHESIS PROTEIN COQ9, MITOCHONDRIAL"/>
    <property type="match status" value="1"/>
</dbReference>
<proteinExistence type="inferred from homology"/>
<protein>
    <recommendedName>
        <fullName evidence="8">Ubiquinone biosynthesis protein</fullName>
    </recommendedName>
</protein>
<evidence type="ECO:0000256" key="8">
    <source>
        <dbReference type="RuleBase" id="RU366063"/>
    </source>
</evidence>
<dbReference type="EMBL" id="JANEYF010001218">
    <property type="protein sequence ID" value="KAJ8965501.1"/>
    <property type="molecule type" value="Genomic_DNA"/>
</dbReference>
<keyword evidence="4 8" id="KW-0831">Ubiquinone biosynthesis</keyword>
<dbReference type="GO" id="GO:0008289">
    <property type="term" value="F:lipid binding"/>
    <property type="evidence" value="ECO:0007669"/>
    <property type="project" value="UniProtKB-UniRule"/>
</dbReference>
<comment type="subcellular location">
    <subcellularLocation>
        <location evidence="1 8">Mitochondrion</location>
    </subcellularLocation>
</comment>
<evidence type="ECO:0000256" key="1">
    <source>
        <dbReference type="ARBA" id="ARBA00004173"/>
    </source>
</evidence>